<dbReference type="AlphaFoldDB" id="A0A1D7W191"/>
<evidence type="ECO:0000313" key="1">
    <source>
        <dbReference type="EMBL" id="AOP52732.1"/>
    </source>
</evidence>
<dbReference type="RefSeq" id="WP_164513763.1">
    <property type="nucleotide sequence ID" value="NZ_BJME01000003.1"/>
</dbReference>
<evidence type="ECO:0000313" key="2">
    <source>
        <dbReference type="Proteomes" id="UP000094793"/>
    </source>
</evidence>
<accession>A0A1D7W191</accession>
<organism evidence="1 2">
    <name type="scientific">Brevibacterium aurantiacum</name>
    <dbReference type="NCBI Taxonomy" id="273384"/>
    <lineage>
        <taxon>Bacteria</taxon>
        <taxon>Bacillati</taxon>
        <taxon>Actinomycetota</taxon>
        <taxon>Actinomycetes</taxon>
        <taxon>Micrococcales</taxon>
        <taxon>Brevibacteriaceae</taxon>
        <taxon>Brevibacterium</taxon>
    </lineage>
</organism>
<dbReference type="KEGG" id="blin:BLSMQ_1020"/>
<dbReference type="EMBL" id="CP017150">
    <property type="protein sequence ID" value="AOP52732.1"/>
    <property type="molecule type" value="Genomic_DNA"/>
</dbReference>
<protein>
    <submittedName>
        <fullName evidence="1">Uncharacterized protein</fullName>
    </submittedName>
</protein>
<sequence length="63" mass="6416">MTPAPMMTTSALAGAVAVGDVLSNFHLFRLLPQRPSLVAAAVGSADVDVGGMRLSAHCGSRHV</sequence>
<proteinExistence type="predicted"/>
<reference evidence="2" key="1">
    <citation type="submission" date="2016-09" db="EMBL/GenBank/DDBJ databases">
        <title>Complete Genome Sequence of Brevibacterium linens SMQ-1335.</title>
        <authorList>
            <person name="de Melo A.G."/>
            <person name="Labrie S.J."/>
            <person name="Dumaresq J."/>
            <person name="Roberts R.J."/>
            <person name="Tremblay D.M."/>
            <person name="Moineau S."/>
        </authorList>
    </citation>
    <scope>NUCLEOTIDE SEQUENCE [LARGE SCALE GENOMIC DNA]</scope>
    <source>
        <strain evidence="2">SMQ-1335</strain>
    </source>
</reference>
<dbReference type="Proteomes" id="UP000094793">
    <property type="component" value="Chromosome"/>
</dbReference>
<dbReference type="GeneID" id="60908106"/>
<name>A0A1D7W191_BREAU</name>
<gene>
    <name evidence="1" type="ORF">BLSMQ_1020</name>
</gene>